<dbReference type="InterPro" id="IPR035979">
    <property type="entry name" value="RBD_domain_sf"/>
</dbReference>
<evidence type="ECO:0000256" key="1">
    <source>
        <dbReference type="SAM" id="MobiDB-lite"/>
    </source>
</evidence>
<accession>S8AC17</accession>
<evidence type="ECO:0000313" key="2">
    <source>
        <dbReference type="EMBL" id="EPS40535.1"/>
    </source>
</evidence>
<organism evidence="2 3">
    <name type="scientific">Dactylellina haptotyla (strain CBS 200.50)</name>
    <name type="common">Nematode-trapping fungus</name>
    <name type="synonym">Monacrosporium haptotylum</name>
    <dbReference type="NCBI Taxonomy" id="1284197"/>
    <lineage>
        <taxon>Eukaryota</taxon>
        <taxon>Fungi</taxon>
        <taxon>Dikarya</taxon>
        <taxon>Ascomycota</taxon>
        <taxon>Pezizomycotina</taxon>
        <taxon>Orbiliomycetes</taxon>
        <taxon>Orbiliales</taxon>
        <taxon>Orbiliaceae</taxon>
        <taxon>Dactylellina</taxon>
    </lineage>
</organism>
<reference evidence="3" key="2">
    <citation type="submission" date="2013-04" db="EMBL/GenBank/DDBJ databases">
        <title>Genomic mechanisms accounting for the adaptation to parasitism in nematode-trapping fungi.</title>
        <authorList>
            <person name="Ahren D.G."/>
        </authorList>
    </citation>
    <scope>NUCLEOTIDE SEQUENCE [LARGE SCALE GENOMIC DNA]</scope>
    <source>
        <strain evidence="3">CBS 200.50</strain>
    </source>
</reference>
<dbReference type="GO" id="GO:0003676">
    <property type="term" value="F:nucleic acid binding"/>
    <property type="evidence" value="ECO:0007669"/>
    <property type="project" value="InterPro"/>
</dbReference>
<dbReference type="AlphaFoldDB" id="S8AC17"/>
<dbReference type="EMBL" id="AQGS01000336">
    <property type="protein sequence ID" value="EPS40535.1"/>
    <property type="molecule type" value="Genomic_DNA"/>
</dbReference>
<dbReference type="Proteomes" id="UP000015100">
    <property type="component" value="Unassembled WGS sequence"/>
</dbReference>
<dbReference type="OrthoDB" id="336240at2759"/>
<reference evidence="2 3" key="1">
    <citation type="journal article" date="2013" name="PLoS Genet.">
        <title>Genomic mechanisms accounting for the adaptation to parasitism in nematode-trapping fungi.</title>
        <authorList>
            <person name="Meerupati T."/>
            <person name="Andersson K.M."/>
            <person name="Friman E."/>
            <person name="Kumar D."/>
            <person name="Tunlid A."/>
            <person name="Ahren D."/>
        </authorList>
    </citation>
    <scope>NUCLEOTIDE SEQUENCE [LARGE SCALE GENOMIC DNA]</scope>
    <source>
        <strain evidence="2 3">CBS 200.50</strain>
    </source>
</reference>
<name>S8AC17_DACHA</name>
<dbReference type="STRING" id="1284197.S8AC17"/>
<sequence length="639" mass="70649">MDWIHGDSYGKTTPLSDNDDGLFTSPRNFNAVVRNKSSPLLMRYGFPVNQLYDTWDANSGDLSVAAVHGTPKSTQPRHLTDANPSEYSLSSAQSAISNQQTSYSNDLTSNYYPVPSSNMKAKHQCTTSYLTEPSLYPAQNFIKGPEIFELGHPCTPALNLDFHRSVLCEGNYSIDDPSQPTTAVSPYLENHSVPRSLYPLPSGSDIYHHHDGTPSNLVLGTNNSLNHSNLPVPQVPQNQATCIESDQRTKAVALDSSKFDSPVPIEFSEREVQGSTSHPDLFSNSIGADEIFGLNSMSHSWLSSHVFGIGDVIKYMPLEELGKQTILVGESLLSSQSKDNCQNLVKIDNIPYNLDDAMLFEFLGKNSGLSTDGGNIHVIMDRTTGKTMDCFLEFSNMGAAEMFIQRRCNNNRRCILGGRHISLELARRIELMEWLFPKVRGASWSKNGELEVGEHQLSSEGPIEIISREELVMILGHARTPHRSPFSRKCLQRPYESLMSVVTKFPWGDTEFYTLRQRDMIFHAAFEAGAMGITTTECFAILGDLGVSHPLATQFQALTVRPGADYIVVEAIAGLLAGGIMRQDSNWAENNDHCQQESTLRGKGTESMGIGITMRDAAKIELRRVYEAINILLSPGGRD</sequence>
<dbReference type="InterPro" id="IPR012677">
    <property type="entry name" value="Nucleotide-bd_a/b_plait_sf"/>
</dbReference>
<dbReference type="SUPFAM" id="SSF54928">
    <property type="entry name" value="RNA-binding domain, RBD"/>
    <property type="match status" value="1"/>
</dbReference>
<feature type="region of interest" description="Disordered" evidence="1">
    <location>
        <begin position="1"/>
        <end position="21"/>
    </location>
</feature>
<proteinExistence type="predicted"/>
<comment type="caution">
    <text evidence="2">The sequence shown here is derived from an EMBL/GenBank/DDBJ whole genome shotgun (WGS) entry which is preliminary data.</text>
</comment>
<gene>
    <name evidence="2" type="ORF">H072_5620</name>
</gene>
<evidence type="ECO:0000313" key="3">
    <source>
        <dbReference type="Proteomes" id="UP000015100"/>
    </source>
</evidence>
<dbReference type="eggNOG" id="ENOG502S5WM">
    <property type="taxonomic scope" value="Eukaryota"/>
</dbReference>
<keyword evidence="3" id="KW-1185">Reference proteome</keyword>
<dbReference type="Gene3D" id="3.30.70.330">
    <property type="match status" value="1"/>
</dbReference>
<protein>
    <submittedName>
        <fullName evidence="2">Uncharacterized protein</fullName>
    </submittedName>
</protein>
<dbReference type="HOGENOM" id="CLU_428273_0_0_1"/>